<sequence length="418" mass="47408">MRSFLLAVGLLAGFSIVHGQNYVNVPLKSNITQVNPMIGLVFWDDNYFTPYTAYSLEYLYLPVNNLVIGRVNGTLQYNWTYLENRLNNIANRGHQAIFRPYYEYPGDPTAVPAFLKNISGYKGQVYSGEEFMDWRSADLRILHLDMHTQFALRYDSDPRVFCVETGFGFWSEYHISGGPNLQLGYNFPSGEFQLEAITLITSLFKNTPVLYSIDIADIYDNWCPVFQNISNLPFGSFDDSSFANDTQDWNDGNKQRLGWWTRYQQQPLGGEIAYEDNVQQHALDVNGPEGVPLPTYVANYHYTFLIANDQTTYQYNGPLTQIQRIQQVGQTFGYKFTITSFQTNGTHTQVTVQNTGVAPAYKNMFLQVSGVQSSVSLKYLQPGSSLTVTVQVNTSSPTLKIVSPFITSKQTIQYEANL</sequence>
<dbReference type="WBParaSite" id="ACRNAN_scaffold958.g12660.t1">
    <property type="protein sequence ID" value="ACRNAN_scaffold958.g12660.t1"/>
    <property type="gene ID" value="ACRNAN_scaffold958.g12660"/>
</dbReference>
<protein>
    <submittedName>
        <fullName evidence="3">DUF4832 domain-containing protein</fullName>
    </submittedName>
</protein>
<feature type="signal peptide" evidence="1">
    <location>
        <begin position="1"/>
        <end position="19"/>
    </location>
</feature>
<reference evidence="3" key="1">
    <citation type="submission" date="2022-11" db="UniProtKB">
        <authorList>
            <consortium name="WormBaseParasite"/>
        </authorList>
    </citation>
    <scope>IDENTIFICATION</scope>
</reference>
<evidence type="ECO:0000313" key="2">
    <source>
        <dbReference type="Proteomes" id="UP000887540"/>
    </source>
</evidence>
<keyword evidence="1" id="KW-0732">Signal</keyword>
<dbReference type="AlphaFoldDB" id="A0A914EPR0"/>
<evidence type="ECO:0000256" key="1">
    <source>
        <dbReference type="SAM" id="SignalP"/>
    </source>
</evidence>
<evidence type="ECO:0000313" key="3">
    <source>
        <dbReference type="WBParaSite" id="ACRNAN_scaffold958.g12660.t1"/>
    </source>
</evidence>
<organism evidence="2 3">
    <name type="scientific">Acrobeloides nanus</name>
    <dbReference type="NCBI Taxonomy" id="290746"/>
    <lineage>
        <taxon>Eukaryota</taxon>
        <taxon>Metazoa</taxon>
        <taxon>Ecdysozoa</taxon>
        <taxon>Nematoda</taxon>
        <taxon>Chromadorea</taxon>
        <taxon>Rhabditida</taxon>
        <taxon>Tylenchina</taxon>
        <taxon>Cephalobomorpha</taxon>
        <taxon>Cephaloboidea</taxon>
        <taxon>Cephalobidae</taxon>
        <taxon>Acrobeloides</taxon>
    </lineage>
</organism>
<proteinExistence type="predicted"/>
<name>A0A914EPR0_9BILA</name>
<accession>A0A914EPR0</accession>
<dbReference type="Proteomes" id="UP000887540">
    <property type="component" value="Unplaced"/>
</dbReference>
<keyword evidence="2" id="KW-1185">Reference proteome</keyword>
<feature type="chain" id="PRO_5037087829" evidence="1">
    <location>
        <begin position="20"/>
        <end position="418"/>
    </location>
</feature>